<dbReference type="SUPFAM" id="SSF53927">
    <property type="entry name" value="Cytidine deaminase-like"/>
    <property type="match status" value="1"/>
</dbReference>
<proteinExistence type="inferred from homology"/>
<feature type="binding site" evidence="16">
    <location>
        <position position="177"/>
    </location>
    <ligand>
        <name>NADP(+)</name>
        <dbReference type="ChEBI" id="CHEBI:58349"/>
    </ligand>
</feature>
<sequence>MVDPPDSGGLDGLKLAIQQAQLVVGRTSPNPPVGAVVLRAGRMYGVGATQAPGGLHAERVALQQAGANAQGADLFVSLEPCTFHGRTPPCTEAIIAAGIRRVFYVARDPDPRMGAGAEPVLRAAGIEVVRCADPQGHVADLLAPFRCRVLARRPLVSAKYAMTLDGRIATAQGDSRWITGPLARQQVHRLRDRVDALMVGSGTIRADDPQLTTRLDTHWRMVRHPLRVVVDSYGRTPLSAHILDPQLPGITLMATVAPNPAWCAAVQARGIHVEQFPPAADGRVDLHALLAYLAEQRGINHLLVEGGAVLLGALAQAGLLDEIYAFIGPKLVGASDAPGPLAGAGVARMAEAPTWTLQRVERYEQDVLLLYRVAHASWWGGGRSGERGAGSGEGSAACAIKGSGCC</sequence>
<feature type="binding site" evidence="16">
    <location>
        <position position="305"/>
    </location>
    <ligand>
        <name>substrate</name>
    </ligand>
</feature>
<keyword evidence="14" id="KW-0378">Hydrolase</keyword>
<dbReference type="GO" id="GO:0009231">
    <property type="term" value="P:riboflavin biosynthetic process"/>
    <property type="evidence" value="ECO:0007669"/>
    <property type="project" value="UniProtKB-UniPathway"/>
</dbReference>
<dbReference type="PIRSF" id="PIRSF006769">
    <property type="entry name" value="RibD"/>
    <property type="match status" value="1"/>
</dbReference>
<keyword evidence="7 14" id="KW-0479">Metal-binding</keyword>
<evidence type="ECO:0000256" key="11">
    <source>
        <dbReference type="ARBA" id="ARBA00023268"/>
    </source>
</evidence>
<feature type="binding site" evidence="17">
    <location>
        <position position="56"/>
    </location>
    <ligand>
        <name>Zn(2+)</name>
        <dbReference type="ChEBI" id="CHEBI:29105"/>
        <note>catalytic</note>
    </ligand>
</feature>
<dbReference type="RefSeq" id="WP_097646199.1">
    <property type="nucleotide sequence ID" value="NZ_NQWI01000277.1"/>
</dbReference>
<dbReference type="InterPro" id="IPR002734">
    <property type="entry name" value="RibDG_C"/>
</dbReference>
<gene>
    <name evidence="19" type="primary">ribD</name>
    <name evidence="19" type="ORF">CJ255_21970</name>
</gene>
<dbReference type="SUPFAM" id="SSF53597">
    <property type="entry name" value="Dihydrofolate reductase-like"/>
    <property type="match status" value="1"/>
</dbReference>
<feature type="binding site" evidence="16">
    <location>
        <position position="191"/>
    </location>
    <ligand>
        <name>substrate</name>
    </ligand>
</feature>
<dbReference type="GO" id="GO:0008270">
    <property type="term" value="F:zinc ion binding"/>
    <property type="evidence" value="ECO:0007669"/>
    <property type="project" value="InterPro"/>
</dbReference>
<dbReference type="InterPro" id="IPR016193">
    <property type="entry name" value="Cytidine_deaminase-like"/>
</dbReference>
<feature type="binding site" evidence="16">
    <location>
        <position position="207"/>
    </location>
    <ligand>
        <name>NADP(+)</name>
        <dbReference type="ChEBI" id="CHEBI:58349"/>
    </ligand>
</feature>
<comment type="pathway">
    <text evidence="2 14">Cofactor biosynthesis; riboflavin biosynthesis; 5-amino-6-(D-ribitylamino)uracil from GTP: step 2/4.</text>
</comment>
<dbReference type="InterPro" id="IPR050765">
    <property type="entry name" value="Riboflavin_Biosynth_HTPR"/>
</dbReference>
<dbReference type="InterPro" id="IPR011549">
    <property type="entry name" value="RibD_C"/>
</dbReference>
<reference evidence="20" key="1">
    <citation type="submission" date="2017-08" db="EMBL/GenBank/DDBJ databases">
        <authorList>
            <person name="Grouzdev D.S."/>
            <person name="Gaisin V.A."/>
            <person name="Rysina M.S."/>
            <person name="Gorlenko V.M."/>
        </authorList>
    </citation>
    <scope>NUCLEOTIDE SEQUENCE [LARGE SCALE GENOMIC DNA]</scope>
    <source>
        <strain evidence="20">Kir15-3F</strain>
    </source>
</reference>
<keyword evidence="10 14" id="KW-0560">Oxidoreductase</keyword>
<comment type="catalytic activity">
    <reaction evidence="13 14">
        <text>2,5-diamino-6-hydroxy-4-(5-phosphoribosylamino)-pyrimidine + H2O + H(+) = 5-amino-6-(5-phospho-D-ribosylamino)uracil + NH4(+)</text>
        <dbReference type="Rhea" id="RHEA:21868"/>
        <dbReference type="ChEBI" id="CHEBI:15377"/>
        <dbReference type="ChEBI" id="CHEBI:15378"/>
        <dbReference type="ChEBI" id="CHEBI:28938"/>
        <dbReference type="ChEBI" id="CHEBI:58453"/>
        <dbReference type="ChEBI" id="CHEBI:58614"/>
        <dbReference type="EC" id="3.5.4.26"/>
    </reaction>
</comment>
<feature type="binding site" evidence="16">
    <location>
        <position position="214"/>
    </location>
    <ligand>
        <name>substrate</name>
    </ligand>
</feature>
<dbReference type="InterPro" id="IPR016192">
    <property type="entry name" value="APOBEC/CMP_deaminase_Zn-bd"/>
</dbReference>
<name>A0A2A6RDA8_9CHLR</name>
<feature type="binding site" evidence="16">
    <location>
        <begin position="307"/>
        <end position="313"/>
    </location>
    <ligand>
        <name>NADP(+)</name>
        <dbReference type="ChEBI" id="CHEBI:58349"/>
    </ligand>
</feature>
<comment type="similarity">
    <text evidence="5 14">In the C-terminal section; belongs to the HTP reductase family.</text>
</comment>
<accession>A0A2A6RDA8</accession>
<keyword evidence="6 14" id="KW-0686">Riboflavin biosynthesis</keyword>
<dbReference type="InterPro" id="IPR002125">
    <property type="entry name" value="CMP_dCMP_dom"/>
</dbReference>
<feature type="binding site" evidence="16">
    <location>
        <position position="175"/>
    </location>
    <ligand>
        <name>substrate</name>
    </ligand>
</feature>
<dbReference type="Pfam" id="PF01872">
    <property type="entry name" value="RibD_C"/>
    <property type="match status" value="1"/>
</dbReference>
<dbReference type="CDD" id="cd01284">
    <property type="entry name" value="Riboflavin_deaminase-reductase"/>
    <property type="match status" value="1"/>
</dbReference>
<dbReference type="UniPathway" id="UPA00275">
    <property type="reaction ID" value="UER00401"/>
</dbReference>
<evidence type="ECO:0000256" key="2">
    <source>
        <dbReference type="ARBA" id="ARBA00004882"/>
    </source>
</evidence>
<dbReference type="PROSITE" id="PS00903">
    <property type="entry name" value="CYT_DCMP_DEAMINASES_1"/>
    <property type="match status" value="1"/>
</dbReference>
<comment type="cofactor">
    <cofactor evidence="14 17">
        <name>Zn(2+)</name>
        <dbReference type="ChEBI" id="CHEBI:29105"/>
    </cofactor>
    <text evidence="14 17">Binds 1 zinc ion.</text>
</comment>
<evidence type="ECO:0000313" key="20">
    <source>
        <dbReference type="Proteomes" id="UP000220527"/>
    </source>
</evidence>
<comment type="catalytic activity">
    <reaction evidence="12 14">
        <text>5-amino-6-(5-phospho-D-ribitylamino)uracil + NADP(+) = 5-amino-6-(5-phospho-D-ribosylamino)uracil + NADPH + H(+)</text>
        <dbReference type="Rhea" id="RHEA:17845"/>
        <dbReference type="ChEBI" id="CHEBI:15378"/>
        <dbReference type="ChEBI" id="CHEBI:57783"/>
        <dbReference type="ChEBI" id="CHEBI:58349"/>
        <dbReference type="ChEBI" id="CHEBI:58421"/>
        <dbReference type="ChEBI" id="CHEBI:58453"/>
        <dbReference type="EC" id="1.1.1.193"/>
    </reaction>
</comment>
<evidence type="ECO:0000256" key="13">
    <source>
        <dbReference type="ARBA" id="ARBA00049886"/>
    </source>
</evidence>
<dbReference type="NCBIfam" id="TIGR00227">
    <property type="entry name" value="ribD_Cterm"/>
    <property type="match status" value="1"/>
</dbReference>
<dbReference type="GO" id="GO:0008703">
    <property type="term" value="F:5-amino-6-(5-phosphoribosylamino)uracil reductase activity"/>
    <property type="evidence" value="ECO:0007669"/>
    <property type="project" value="UniProtKB-EC"/>
</dbReference>
<dbReference type="EC" id="1.1.1.193" evidence="14"/>
<evidence type="ECO:0000256" key="10">
    <source>
        <dbReference type="ARBA" id="ARBA00023002"/>
    </source>
</evidence>
<evidence type="ECO:0000313" key="19">
    <source>
        <dbReference type="EMBL" id="PDV98409.1"/>
    </source>
</evidence>
<evidence type="ECO:0000256" key="8">
    <source>
        <dbReference type="ARBA" id="ARBA00022833"/>
    </source>
</evidence>
<dbReference type="EC" id="3.5.4.26" evidence="14"/>
<protein>
    <recommendedName>
        <fullName evidence="14">Riboflavin biosynthesis protein RibD</fullName>
    </recommendedName>
    <domain>
        <recommendedName>
            <fullName evidence="14">Diaminohydroxyphosphoribosylaminopyrimidine deaminase</fullName>
            <shortName evidence="14">DRAP deaminase</shortName>
            <ecNumber evidence="14">3.5.4.26</ecNumber>
        </recommendedName>
        <alternativeName>
            <fullName evidence="14">Riboflavin-specific deaminase</fullName>
        </alternativeName>
    </domain>
    <domain>
        <recommendedName>
            <fullName evidence="14">5-amino-6-(5-phosphoribosylamino)uracil reductase</fullName>
            <ecNumber evidence="14">1.1.1.193</ecNumber>
        </recommendedName>
        <alternativeName>
            <fullName evidence="14">HTP reductase</fullName>
        </alternativeName>
    </domain>
</protein>
<dbReference type="InterPro" id="IPR004794">
    <property type="entry name" value="Eubact_RibD"/>
</dbReference>
<dbReference type="GO" id="GO:0050661">
    <property type="term" value="F:NADP binding"/>
    <property type="evidence" value="ECO:0007669"/>
    <property type="project" value="InterPro"/>
</dbReference>
<evidence type="ECO:0000256" key="6">
    <source>
        <dbReference type="ARBA" id="ARBA00022619"/>
    </source>
</evidence>
<evidence type="ECO:0000256" key="7">
    <source>
        <dbReference type="ARBA" id="ARBA00022723"/>
    </source>
</evidence>
<dbReference type="NCBIfam" id="TIGR00326">
    <property type="entry name" value="eubact_ribD"/>
    <property type="match status" value="1"/>
</dbReference>
<feature type="binding site" evidence="16">
    <location>
        <position position="232"/>
    </location>
    <ligand>
        <name>NADP(+)</name>
        <dbReference type="ChEBI" id="CHEBI:58349"/>
    </ligand>
</feature>
<keyword evidence="9 14" id="KW-0521">NADP</keyword>
<evidence type="ECO:0000256" key="16">
    <source>
        <dbReference type="PIRSR" id="PIRSR006769-2"/>
    </source>
</evidence>
<evidence type="ECO:0000256" key="12">
    <source>
        <dbReference type="ARBA" id="ARBA00049861"/>
    </source>
</evidence>
<feature type="binding site" evidence="17">
    <location>
        <position position="90"/>
    </location>
    <ligand>
        <name>Zn(2+)</name>
        <dbReference type="ChEBI" id="CHEBI:29105"/>
        <note>catalytic</note>
    </ligand>
</feature>
<dbReference type="PROSITE" id="PS51747">
    <property type="entry name" value="CYT_DCMP_DEAMINASES_2"/>
    <property type="match status" value="1"/>
</dbReference>
<evidence type="ECO:0000256" key="1">
    <source>
        <dbReference type="ARBA" id="ARBA00002151"/>
    </source>
</evidence>
<evidence type="ECO:0000256" key="4">
    <source>
        <dbReference type="ARBA" id="ARBA00005259"/>
    </source>
</evidence>
<feature type="binding site" evidence="16">
    <location>
        <position position="211"/>
    </location>
    <ligand>
        <name>substrate</name>
    </ligand>
</feature>
<comment type="similarity">
    <text evidence="4 14">In the N-terminal section; belongs to the cytidine and deoxycytidylate deaminase family.</text>
</comment>
<dbReference type="Pfam" id="PF00383">
    <property type="entry name" value="dCMP_cyt_deam_1"/>
    <property type="match status" value="1"/>
</dbReference>
<dbReference type="AlphaFoldDB" id="A0A2A6RDA8"/>
<dbReference type="PANTHER" id="PTHR38011:SF7">
    <property type="entry name" value="2,5-DIAMINO-6-RIBOSYLAMINO-4(3H)-PYRIMIDINONE 5'-PHOSPHATE REDUCTASE"/>
    <property type="match status" value="1"/>
</dbReference>
<dbReference type="Proteomes" id="UP000220527">
    <property type="component" value="Unassembled WGS sequence"/>
</dbReference>
<evidence type="ECO:0000256" key="3">
    <source>
        <dbReference type="ARBA" id="ARBA00004910"/>
    </source>
</evidence>
<keyword evidence="8 14" id="KW-0862">Zinc</keyword>
<evidence type="ECO:0000256" key="15">
    <source>
        <dbReference type="PIRSR" id="PIRSR006769-1"/>
    </source>
</evidence>
<keyword evidence="20" id="KW-1185">Reference proteome</keyword>
<dbReference type="GO" id="GO:0008835">
    <property type="term" value="F:diaminohydroxyphosphoribosylaminopyrimidine deaminase activity"/>
    <property type="evidence" value="ECO:0007669"/>
    <property type="project" value="UniProtKB-EC"/>
</dbReference>
<evidence type="ECO:0000256" key="9">
    <source>
        <dbReference type="ARBA" id="ARBA00022857"/>
    </source>
</evidence>
<feature type="binding site" evidence="16">
    <location>
        <position position="161"/>
    </location>
    <ligand>
        <name>NADP(+)</name>
        <dbReference type="ChEBI" id="CHEBI:58349"/>
    </ligand>
</feature>
<dbReference type="EMBL" id="NQWI01000277">
    <property type="protein sequence ID" value="PDV98409.1"/>
    <property type="molecule type" value="Genomic_DNA"/>
</dbReference>
<feature type="domain" description="CMP/dCMP-type deaminase" evidence="18">
    <location>
        <begin position="7"/>
        <end position="128"/>
    </location>
</feature>
<organism evidence="19 20">
    <name type="scientific">Candidatus Viridilinea mediisalina</name>
    <dbReference type="NCBI Taxonomy" id="2024553"/>
    <lineage>
        <taxon>Bacteria</taxon>
        <taxon>Bacillati</taxon>
        <taxon>Chloroflexota</taxon>
        <taxon>Chloroflexia</taxon>
        <taxon>Chloroflexales</taxon>
        <taxon>Chloroflexineae</taxon>
        <taxon>Oscillochloridaceae</taxon>
        <taxon>Candidatus Viridilinea</taxon>
    </lineage>
</organism>
<comment type="pathway">
    <text evidence="3 14">Cofactor biosynthesis; riboflavin biosynthesis; 5-amino-6-(D-ribitylamino)uracil from GTP: step 3/4.</text>
</comment>
<comment type="function">
    <text evidence="1 14">Converts 2,5-diamino-6-(ribosylamino)-4(3h)-pyrimidinone 5'-phosphate into 5-amino-6-(ribosylamino)-2,4(1h,3h)-pyrimidinedione 5'-phosphate.</text>
</comment>
<feature type="binding site" evidence="17">
    <location>
        <position position="81"/>
    </location>
    <ligand>
        <name>Zn(2+)</name>
        <dbReference type="ChEBI" id="CHEBI:29105"/>
        <note>catalytic</note>
    </ligand>
</feature>
<dbReference type="OrthoDB" id="9800865at2"/>
<dbReference type="PANTHER" id="PTHR38011">
    <property type="entry name" value="DIHYDROFOLATE REDUCTASE FAMILY PROTEIN (AFU_ORTHOLOGUE AFUA_8G06820)"/>
    <property type="match status" value="1"/>
</dbReference>
<feature type="active site" description="Proton donor" evidence="15">
    <location>
        <position position="58"/>
    </location>
</feature>
<dbReference type="Gene3D" id="3.40.140.10">
    <property type="entry name" value="Cytidine Deaminase, domain 2"/>
    <property type="match status" value="1"/>
</dbReference>
<evidence type="ECO:0000256" key="17">
    <source>
        <dbReference type="PIRSR" id="PIRSR006769-3"/>
    </source>
</evidence>
<feature type="binding site" evidence="16">
    <location>
        <position position="203"/>
    </location>
    <ligand>
        <name>substrate</name>
    </ligand>
</feature>
<comment type="caution">
    <text evidence="19">The sequence shown here is derived from an EMBL/GenBank/DDBJ whole genome shotgun (WGS) entry which is preliminary data.</text>
</comment>
<evidence type="ECO:0000256" key="14">
    <source>
        <dbReference type="PIRNR" id="PIRNR006769"/>
    </source>
</evidence>
<dbReference type="InterPro" id="IPR024072">
    <property type="entry name" value="DHFR-like_dom_sf"/>
</dbReference>
<evidence type="ECO:0000259" key="18">
    <source>
        <dbReference type="PROSITE" id="PS51747"/>
    </source>
</evidence>
<evidence type="ECO:0000256" key="5">
    <source>
        <dbReference type="ARBA" id="ARBA00007417"/>
    </source>
</evidence>
<keyword evidence="11" id="KW-0511">Multifunctional enzyme</keyword>
<dbReference type="Gene3D" id="3.40.430.10">
    <property type="entry name" value="Dihydrofolate Reductase, subunit A"/>
    <property type="match status" value="1"/>
</dbReference>